<gene>
    <name evidence="1" type="ORF">BC10311_04020</name>
</gene>
<proteinExistence type="predicted"/>
<evidence type="ECO:0008006" key="3">
    <source>
        <dbReference type="Google" id="ProtNLM"/>
    </source>
</evidence>
<accession>A0AB37YWQ2</accession>
<evidence type="ECO:0000313" key="2">
    <source>
        <dbReference type="Proteomes" id="UP000195728"/>
    </source>
</evidence>
<evidence type="ECO:0000313" key="1">
    <source>
        <dbReference type="EMBL" id="SCC51636.1"/>
    </source>
</evidence>
<sequence length="101" mass="11360">MISELNKTDFYKCNRLVNEKGQLEIKAVIAGLNPGRIFVDNIYSPNSGLIWLGNNDGFFFIGSAENEKFNNEMKSFIDDVIRPEARKVGLSCFEAIGNHSK</sequence>
<dbReference type="PANTHER" id="PTHR31143">
    <property type="match status" value="1"/>
</dbReference>
<protein>
    <recommendedName>
        <fullName evidence="3">GNAT family N-acetyltransferase</fullName>
    </recommendedName>
</protein>
<dbReference type="InterPro" id="IPR027365">
    <property type="entry name" value="GNAT_acetyltra_YdfB-like"/>
</dbReference>
<dbReference type="AlphaFoldDB" id="A0AB37YWQ2"/>
<organism evidence="1 2">
    <name type="scientific">Bacillus wiedmannii</name>
    <dbReference type="NCBI Taxonomy" id="1890302"/>
    <lineage>
        <taxon>Bacteria</taxon>
        <taxon>Bacillati</taxon>
        <taxon>Bacillota</taxon>
        <taxon>Bacilli</taxon>
        <taxon>Bacillales</taxon>
        <taxon>Bacillaceae</taxon>
        <taxon>Bacillus</taxon>
        <taxon>Bacillus cereus group</taxon>
    </lineage>
</organism>
<name>A0AB37YWQ2_9BACI</name>
<dbReference type="PANTHER" id="PTHR31143:SF2">
    <property type="entry name" value="FR47-LIKE DOMAIN-CONTAINING PROTEIN-RELATED"/>
    <property type="match status" value="1"/>
</dbReference>
<comment type="caution">
    <text evidence="1">The sequence shown here is derived from an EMBL/GenBank/DDBJ whole genome shotgun (WGS) entry which is preliminary data.</text>
</comment>
<dbReference type="EMBL" id="FMBG01000018">
    <property type="protein sequence ID" value="SCC51636.1"/>
    <property type="molecule type" value="Genomic_DNA"/>
</dbReference>
<dbReference type="Pfam" id="PF12746">
    <property type="entry name" value="GNAT_acetyltran"/>
    <property type="match status" value="1"/>
</dbReference>
<reference evidence="1 2" key="1">
    <citation type="submission" date="2016-08" db="EMBL/GenBank/DDBJ databases">
        <authorList>
            <person name="Loux V."/>
            <person name="Rue O."/>
        </authorList>
    </citation>
    <scope>NUCLEOTIDE SEQUENCE [LARGE SCALE GENOMIC DNA]</scope>
    <source>
        <strain evidence="1 2">WSBC_10311</strain>
    </source>
</reference>
<dbReference type="Proteomes" id="UP000195728">
    <property type="component" value="Unassembled WGS sequence"/>
</dbReference>